<name>A0A8S1WLH8_PAROT</name>
<keyword evidence="1" id="KW-0597">Phosphoprotein</keyword>
<dbReference type="PANTHER" id="PTHR43719">
    <property type="entry name" value="TWO-COMPONENT HISTIDINE KINASE"/>
    <property type="match status" value="1"/>
</dbReference>
<gene>
    <name evidence="3" type="ORF">POCTA_138.1.T0880117</name>
</gene>
<organism evidence="3 4">
    <name type="scientific">Paramecium octaurelia</name>
    <dbReference type="NCBI Taxonomy" id="43137"/>
    <lineage>
        <taxon>Eukaryota</taxon>
        <taxon>Sar</taxon>
        <taxon>Alveolata</taxon>
        <taxon>Ciliophora</taxon>
        <taxon>Intramacronucleata</taxon>
        <taxon>Oligohymenophorea</taxon>
        <taxon>Peniculida</taxon>
        <taxon>Parameciidae</taxon>
        <taxon>Paramecium</taxon>
    </lineage>
</organism>
<dbReference type="AlphaFoldDB" id="A0A8S1WLH8"/>
<dbReference type="InterPro" id="IPR005467">
    <property type="entry name" value="His_kinase_dom"/>
</dbReference>
<dbReference type="InterPro" id="IPR050956">
    <property type="entry name" value="2C_system_His_kinase"/>
</dbReference>
<dbReference type="InterPro" id="IPR003594">
    <property type="entry name" value="HATPase_dom"/>
</dbReference>
<evidence type="ECO:0000259" key="2">
    <source>
        <dbReference type="PROSITE" id="PS50109"/>
    </source>
</evidence>
<evidence type="ECO:0000256" key="1">
    <source>
        <dbReference type="ARBA" id="ARBA00022553"/>
    </source>
</evidence>
<keyword evidence="4" id="KW-1185">Reference proteome</keyword>
<reference evidence="3" key="1">
    <citation type="submission" date="2021-01" db="EMBL/GenBank/DDBJ databases">
        <authorList>
            <consortium name="Genoscope - CEA"/>
            <person name="William W."/>
        </authorList>
    </citation>
    <scope>NUCLEOTIDE SEQUENCE</scope>
</reference>
<accession>A0A8S1WLH8</accession>
<dbReference type="Proteomes" id="UP000683925">
    <property type="component" value="Unassembled WGS sequence"/>
</dbReference>
<dbReference type="EMBL" id="CAJJDP010000087">
    <property type="protein sequence ID" value="CAD8186606.1"/>
    <property type="molecule type" value="Genomic_DNA"/>
</dbReference>
<feature type="domain" description="Histidine kinase" evidence="2">
    <location>
        <begin position="230"/>
        <end position="347"/>
    </location>
</feature>
<evidence type="ECO:0000313" key="4">
    <source>
        <dbReference type="Proteomes" id="UP000683925"/>
    </source>
</evidence>
<protein>
    <recommendedName>
        <fullName evidence="2">Histidine kinase domain-containing protein</fullName>
    </recommendedName>
</protein>
<comment type="caution">
    <text evidence="3">The sequence shown here is derived from an EMBL/GenBank/DDBJ whole genome shotgun (WGS) entry which is preliminary data.</text>
</comment>
<dbReference type="PANTHER" id="PTHR43719:SF28">
    <property type="entry name" value="PEROXIDE STRESS-ACTIVATED HISTIDINE KINASE MAK1-RELATED"/>
    <property type="match status" value="1"/>
</dbReference>
<proteinExistence type="predicted"/>
<evidence type="ECO:0000313" key="3">
    <source>
        <dbReference type="EMBL" id="CAD8186606.1"/>
    </source>
</evidence>
<dbReference type="OrthoDB" id="60033at2759"/>
<dbReference type="PROSITE" id="PS50109">
    <property type="entry name" value="HIS_KIN"/>
    <property type="match status" value="1"/>
</dbReference>
<sequence length="384" mass="44814">MSKNRDKKIFFLGTKGIITERKLTYQKYLTSFSIDENILLDFLSEAVIIIKFEKSEDSFHKPRVEYQNSISKVMFQKSNSDLIPFFEKISSEVFSDDSPVNPRNSLLQFQSFAQQQYKNMKRSNKYSPQQFIVTELKPNIKTGDQSLSPRLRSLTVQIISIIKLVKHCEQIFINGQKKTVEIITTIGGEDQILMIARYVMHRKNIKELLEINQSKSKILSFVSHEFKSPNDLLDLAQIKNETFSLNYKTIDIIQLGEECIHMFQLQAKQKKLQLLINANIKPLYLYTDRNRLKQIIINLIANAMKFTSKRNITIKIQQKGMLVNIGVEDTGLGISQQDQSKLFKAFGKLKEWSIKNQMNNELDQDQQLLIKQHNNYHLMDKDYK</sequence>
<dbReference type="Pfam" id="PF02518">
    <property type="entry name" value="HATPase_c"/>
    <property type="match status" value="1"/>
</dbReference>